<dbReference type="Gene3D" id="1.10.3470.10">
    <property type="entry name" value="ABC transporter involved in vitamin B12 uptake, BtuC"/>
    <property type="match status" value="1"/>
</dbReference>
<dbReference type="InterPro" id="IPR000522">
    <property type="entry name" value="ABC_transptr_permease_BtuC"/>
</dbReference>
<feature type="transmembrane region" description="Helical" evidence="8">
    <location>
        <begin position="122"/>
        <end position="141"/>
    </location>
</feature>
<dbReference type="AlphaFoldDB" id="A0A0C1UM00"/>
<evidence type="ECO:0000256" key="6">
    <source>
        <dbReference type="ARBA" id="ARBA00022989"/>
    </source>
</evidence>
<feature type="transmembrane region" description="Helical" evidence="8">
    <location>
        <begin position="223"/>
        <end position="249"/>
    </location>
</feature>
<dbReference type="PANTHER" id="PTHR30472">
    <property type="entry name" value="FERRIC ENTEROBACTIN TRANSPORT SYSTEM PERMEASE PROTEIN"/>
    <property type="match status" value="1"/>
</dbReference>
<keyword evidence="4" id="KW-1003">Cell membrane</keyword>
<organism evidence="9 10">
    <name type="scientific">Clostridium argentinense CDC 2741</name>
    <dbReference type="NCBI Taxonomy" id="1418104"/>
    <lineage>
        <taxon>Bacteria</taxon>
        <taxon>Bacillati</taxon>
        <taxon>Bacillota</taxon>
        <taxon>Clostridia</taxon>
        <taxon>Eubacteriales</taxon>
        <taxon>Clostridiaceae</taxon>
        <taxon>Clostridium</taxon>
    </lineage>
</organism>
<dbReference type="PANTHER" id="PTHR30472:SF58">
    <property type="entry name" value="IRON(3+)-HYDROXAMATE IMPORT SYSTEM PERMEASE PROTEIN FHUB"/>
    <property type="match status" value="1"/>
</dbReference>
<evidence type="ECO:0000256" key="5">
    <source>
        <dbReference type="ARBA" id="ARBA00022692"/>
    </source>
</evidence>
<accession>A0A0C1UM00</accession>
<evidence type="ECO:0000256" key="3">
    <source>
        <dbReference type="ARBA" id="ARBA00022448"/>
    </source>
</evidence>
<dbReference type="SUPFAM" id="SSF81345">
    <property type="entry name" value="ABC transporter involved in vitamin B12 uptake, BtuC"/>
    <property type="match status" value="1"/>
</dbReference>
<reference evidence="9 10" key="1">
    <citation type="journal article" date="2015" name="Infect. Genet. Evol.">
        <title>Genomic sequences of six botulinum neurotoxin-producing strains representing three clostridial species illustrate the mobility and diversity of botulinum neurotoxin genes.</title>
        <authorList>
            <person name="Smith T.J."/>
            <person name="Hill K.K."/>
            <person name="Xie G."/>
            <person name="Foley B.T."/>
            <person name="Williamson C.H."/>
            <person name="Foster J.T."/>
            <person name="Johnson S.L."/>
            <person name="Chertkov O."/>
            <person name="Teshima H."/>
            <person name="Gibbons H.S."/>
            <person name="Johnsky L.A."/>
            <person name="Karavis M.A."/>
            <person name="Smith L.A."/>
        </authorList>
    </citation>
    <scope>NUCLEOTIDE SEQUENCE [LARGE SCALE GENOMIC DNA]</scope>
    <source>
        <strain evidence="9 10">CDC 2741</strain>
    </source>
</reference>
<dbReference type="FunFam" id="1.10.3470.10:FF:000001">
    <property type="entry name" value="Vitamin B12 ABC transporter permease BtuC"/>
    <property type="match status" value="1"/>
</dbReference>
<gene>
    <name evidence="9" type="ORF">U732_4029</name>
</gene>
<feature type="transmembrane region" description="Helical" evidence="8">
    <location>
        <begin position="305"/>
        <end position="326"/>
    </location>
</feature>
<name>A0A0C1UM00_9CLOT</name>
<dbReference type="InterPro" id="IPR037294">
    <property type="entry name" value="ABC_BtuC-like"/>
</dbReference>
<evidence type="ECO:0000313" key="10">
    <source>
        <dbReference type="Proteomes" id="UP000031366"/>
    </source>
</evidence>
<protein>
    <submittedName>
        <fullName evidence="9">FecCD transport family protein</fullName>
    </submittedName>
</protein>
<dbReference type="GO" id="GO:0022857">
    <property type="term" value="F:transmembrane transporter activity"/>
    <property type="evidence" value="ECO:0007669"/>
    <property type="project" value="InterPro"/>
</dbReference>
<feature type="transmembrane region" description="Helical" evidence="8">
    <location>
        <begin position="179"/>
        <end position="203"/>
    </location>
</feature>
<keyword evidence="5 8" id="KW-0812">Transmembrane</keyword>
<dbReference type="CDD" id="cd06550">
    <property type="entry name" value="TM_ABC_iron-siderophores_like"/>
    <property type="match status" value="1"/>
</dbReference>
<evidence type="ECO:0000256" key="7">
    <source>
        <dbReference type="ARBA" id="ARBA00023136"/>
    </source>
</evidence>
<keyword evidence="6 8" id="KW-1133">Transmembrane helix</keyword>
<keyword evidence="10" id="KW-1185">Reference proteome</keyword>
<evidence type="ECO:0000256" key="8">
    <source>
        <dbReference type="SAM" id="Phobius"/>
    </source>
</evidence>
<evidence type="ECO:0000256" key="2">
    <source>
        <dbReference type="ARBA" id="ARBA00007935"/>
    </source>
</evidence>
<keyword evidence="7 8" id="KW-0472">Membrane</keyword>
<proteinExistence type="inferred from homology"/>
<dbReference type="Pfam" id="PF01032">
    <property type="entry name" value="FecCD"/>
    <property type="match status" value="1"/>
</dbReference>
<comment type="caution">
    <text evidence="9">The sequence shown here is derived from an EMBL/GenBank/DDBJ whole genome shotgun (WGS) entry which is preliminary data.</text>
</comment>
<feature type="transmembrane region" description="Helical" evidence="8">
    <location>
        <begin position="338"/>
        <end position="356"/>
    </location>
</feature>
<dbReference type="EMBL" id="AYSO01000011">
    <property type="protein sequence ID" value="KIE48255.1"/>
    <property type="molecule type" value="Genomic_DNA"/>
</dbReference>
<feature type="transmembrane region" description="Helical" evidence="8">
    <location>
        <begin position="147"/>
        <end position="167"/>
    </location>
</feature>
<dbReference type="RefSeq" id="WP_236887443.1">
    <property type="nucleotide sequence ID" value="NZ_AYSO01000011.1"/>
</dbReference>
<dbReference type="GO" id="GO:0033214">
    <property type="term" value="P:siderophore-iron import into cell"/>
    <property type="evidence" value="ECO:0007669"/>
    <property type="project" value="TreeGrafter"/>
</dbReference>
<evidence type="ECO:0000256" key="1">
    <source>
        <dbReference type="ARBA" id="ARBA00004651"/>
    </source>
</evidence>
<dbReference type="GO" id="GO:0005886">
    <property type="term" value="C:plasma membrane"/>
    <property type="evidence" value="ECO:0007669"/>
    <property type="project" value="UniProtKB-SubCell"/>
</dbReference>
<feature type="transmembrane region" description="Helical" evidence="8">
    <location>
        <begin position="93"/>
        <end position="110"/>
    </location>
</feature>
<comment type="subcellular location">
    <subcellularLocation>
        <location evidence="1">Cell membrane</location>
        <topology evidence="1">Multi-pass membrane protein</topology>
    </subcellularLocation>
</comment>
<dbReference type="STRING" id="29341.RSJ17_09975"/>
<evidence type="ECO:0000313" key="9">
    <source>
        <dbReference type="EMBL" id="KIE48255.1"/>
    </source>
</evidence>
<feature type="transmembrane region" description="Helical" evidence="8">
    <location>
        <begin position="37"/>
        <end position="61"/>
    </location>
</feature>
<sequence length="362" mass="37681">MPLSIIQMWNKENTRKERNSVKITSAFTKWIRTKTGYWLSLLILVGILLISILISVSVGVAGGNLNILLHTLTYKGNLSEIGKVMLEMRMPRVLAACFTGAAFALAGAVMQGITRNPLADAGLLGINAGAGFLVSLTAVFLPSISALSMMVAAFIGSIIAVLMVYGLGMGKGKSESIQLILAGSAVSALLTALSQGISLVFGLSKSLSFWTAGSLSGITWQQLIITIPWIVGAALLSQFLSSQLSILALGEESAAGLGINVKLVRLIGMAAVLIMAGASVSLVGGISFIGLIVPHSARFFVGTDYGRLLPVCALLGAILLVLADIVARTINAPFDTPVGALVSAIGVPIFLALTYQRKGAII</sequence>
<keyword evidence="3" id="KW-0813">Transport</keyword>
<evidence type="ECO:0000256" key="4">
    <source>
        <dbReference type="ARBA" id="ARBA00022475"/>
    </source>
</evidence>
<dbReference type="Proteomes" id="UP000031366">
    <property type="component" value="Unassembled WGS sequence"/>
</dbReference>
<comment type="similarity">
    <text evidence="2">Belongs to the binding-protein-dependent transport system permease family. FecCD subfamily.</text>
</comment>
<feature type="transmembrane region" description="Helical" evidence="8">
    <location>
        <begin position="270"/>
        <end position="293"/>
    </location>
</feature>